<dbReference type="Pfam" id="PF10825">
    <property type="entry name" value="DUF2752"/>
    <property type="match status" value="1"/>
</dbReference>
<feature type="transmembrane region" description="Helical" evidence="1">
    <location>
        <begin position="108"/>
        <end position="128"/>
    </location>
</feature>
<gene>
    <name evidence="2" type="ORF">ING2E5A_0599</name>
</gene>
<reference evidence="2 3" key="1">
    <citation type="submission" date="2016-08" db="EMBL/GenBank/DDBJ databases">
        <authorList>
            <person name="Seilhamer J.J."/>
        </authorList>
    </citation>
    <scope>NUCLEOTIDE SEQUENCE [LARGE SCALE GENOMIC DNA]</scope>
    <source>
        <strain evidence="2">ING2-E5A</strain>
    </source>
</reference>
<keyword evidence="3" id="KW-1185">Reference proteome</keyword>
<dbReference type="AlphaFoldDB" id="A0A1G4G4Q7"/>
<protein>
    <recommendedName>
        <fullName evidence="4">DUF2752 domain-containing protein</fullName>
    </recommendedName>
</protein>
<dbReference type="Proteomes" id="UP000178485">
    <property type="component" value="Chromosome i"/>
</dbReference>
<keyword evidence="1" id="KW-1133">Transmembrane helix</keyword>
<evidence type="ECO:0000313" key="2">
    <source>
        <dbReference type="EMBL" id="SCM55845.1"/>
    </source>
</evidence>
<dbReference type="KEGG" id="pmuc:ING2E5A_0599"/>
<dbReference type="EMBL" id="LT608328">
    <property type="protein sequence ID" value="SCM55845.1"/>
    <property type="molecule type" value="Genomic_DNA"/>
</dbReference>
<dbReference type="RefSeq" id="WP_071136109.1">
    <property type="nucleotide sequence ID" value="NZ_JBMNSM010000025.1"/>
</dbReference>
<proteinExistence type="predicted"/>
<keyword evidence="1" id="KW-0812">Transmembrane</keyword>
<evidence type="ECO:0008006" key="4">
    <source>
        <dbReference type="Google" id="ProtNLM"/>
    </source>
</evidence>
<organism evidence="2 3">
    <name type="scientific">Petrimonas mucosa</name>
    <dbReference type="NCBI Taxonomy" id="1642646"/>
    <lineage>
        <taxon>Bacteria</taxon>
        <taxon>Pseudomonadati</taxon>
        <taxon>Bacteroidota</taxon>
        <taxon>Bacteroidia</taxon>
        <taxon>Bacteroidales</taxon>
        <taxon>Dysgonomonadaceae</taxon>
        <taxon>Petrimonas</taxon>
    </lineage>
</organism>
<feature type="transmembrane region" description="Helical" evidence="1">
    <location>
        <begin position="78"/>
        <end position="96"/>
    </location>
</feature>
<keyword evidence="1" id="KW-0472">Membrane</keyword>
<sequence>MCSVDRDTKFNPVIGAVVSLLLAAAAFLLYRFDPEEAAVFPRCLFLVVTGYECPGCGTQRALHHLFHLELSSAFSENGLILFLLPYLLLGGYLAFFNGNRRFPGLARLLFGKRAAIIVVSLILLYWVARNL</sequence>
<evidence type="ECO:0000313" key="3">
    <source>
        <dbReference type="Proteomes" id="UP000178485"/>
    </source>
</evidence>
<dbReference type="STRING" id="1642646.ING2E5A_0599"/>
<feature type="transmembrane region" description="Helical" evidence="1">
    <location>
        <begin position="12"/>
        <end position="32"/>
    </location>
</feature>
<dbReference type="InterPro" id="IPR021215">
    <property type="entry name" value="DUF2752"/>
</dbReference>
<name>A0A1G4G4Q7_9BACT</name>
<evidence type="ECO:0000256" key="1">
    <source>
        <dbReference type="SAM" id="Phobius"/>
    </source>
</evidence>
<accession>A0A1G4G4Q7</accession>